<organism evidence="2 3">
    <name type="scientific">Laetiporus sulphureus 93-53</name>
    <dbReference type="NCBI Taxonomy" id="1314785"/>
    <lineage>
        <taxon>Eukaryota</taxon>
        <taxon>Fungi</taxon>
        <taxon>Dikarya</taxon>
        <taxon>Basidiomycota</taxon>
        <taxon>Agaricomycotina</taxon>
        <taxon>Agaricomycetes</taxon>
        <taxon>Polyporales</taxon>
        <taxon>Laetiporus</taxon>
    </lineage>
</organism>
<dbReference type="AlphaFoldDB" id="A0A165BEA8"/>
<accession>A0A165BEA8</accession>
<dbReference type="InParanoid" id="A0A165BEA8"/>
<evidence type="ECO:0000256" key="1">
    <source>
        <dbReference type="SAM" id="MobiDB-lite"/>
    </source>
</evidence>
<dbReference type="EMBL" id="KV427675">
    <property type="protein sequence ID" value="KZT00865.1"/>
    <property type="molecule type" value="Genomic_DNA"/>
</dbReference>
<reference evidence="2 3" key="1">
    <citation type="journal article" date="2016" name="Mol. Biol. Evol.">
        <title>Comparative Genomics of Early-Diverging Mushroom-Forming Fungi Provides Insights into the Origins of Lignocellulose Decay Capabilities.</title>
        <authorList>
            <person name="Nagy L.G."/>
            <person name="Riley R."/>
            <person name="Tritt A."/>
            <person name="Adam C."/>
            <person name="Daum C."/>
            <person name="Floudas D."/>
            <person name="Sun H."/>
            <person name="Yadav J.S."/>
            <person name="Pangilinan J."/>
            <person name="Larsson K.H."/>
            <person name="Matsuura K."/>
            <person name="Barry K."/>
            <person name="Labutti K."/>
            <person name="Kuo R."/>
            <person name="Ohm R.A."/>
            <person name="Bhattacharya S.S."/>
            <person name="Shirouzu T."/>
            <person name="Yoshinaga Y."/>
            <person name="Martin F.M."/>
            <person name="Grigoriev I.V."/>
            <person name="Hibbett D.S."/>
        </authorList>
    </citation>
    <scope>NUCLEOTIDE SEQUENCE [LARGE SCALE GENOMIC DNA]</scope>
    <source>
        <strain evidence="2 3">93-53</strain>
    </source>
</reference>
<protein>
    <submittedName>
        <fullName evidence="2">Uncharacterized protein</fullName>
    </submittedName>
</protein>
<dbReference type="RefSeq" id="XP_040758605.1">
    <property type="nucleotide sequence ID" value="XM_040907372.1"/>
</dbReference>
<gene>
    <name evidence="2" type="ORF">LAESUDRAFT_717879</name>
</gene>
<feature type="region of interest" description="Disordered" evidence="1">
    <location>
        <begin position="47"/>
        <end position="73"/>
    </location>
</feature>
<evidence type="ECO:0000313" key="3">
    <source>
        <dbReference type="Proteomes" id="UP000076871"/>
    </source>
</evidence>
<dbReference type="GeneID" id="63824401"/>
<evidence type="ECO:0000313" key="2">
    <source>
        <dbReference type="EMBL" id="KZT00865.1"/>
    </source>
</evidence>
<proteinExistence type="predicted"/>
<sequence>MTWNWFGKIPEQIVQAFSDGVKDVFDNFDWDTLKFKFEGIDLSEQSVLEDEGDHAKSSQSPSPPSSSSPNHSRKGCIKCVRLVVHWSATEVGLSDSNDFPIMEAGLSDSSDFPIMELCYIYMVMQLCYYT</sequence>
<dbReference type="Proteomes" id="UP000076871">
    <property type="component" value="Unassembled WGS sequence"/>
</dbReference>
<name>A0A165BEA8_9APHY</name>
<keyword evidence="3" id="KW-1185">Reference proteome</keyword>